<feature type="transmembrane region" description="Helical" evidence="1">
    <location>
        <begin position="280"/>
        <end position="301"/>
    </location>
</feature>
<accession>A0A8S1GT00</accession>
<evidence type="ECO:0000313" key="3">
    <source>
        <dbReference type="Proteomes" id="UP000835052"/>
    </source>
</evidence>
<protein>
    <submittedName>
        <fullName evidence="2">Uncharacterized protein</fullName>
    </submittedName>
</protein>
<dbReference type="AlphaFoldDB" id="A0A8S1GT00"/>
<keyword evidence="3" id="KW-1185">Reference proteome</keyword>
<keyword evidence="1" id="KW-1133">Transmembrane helix</keyword>
<reference evidence="2" key="1">
    <citation type="submission" date="2020-10" db="EMBL/GenBank/DDBJ databases">
        <authorList>
            <person name="Kikuchi T."/>
        </authorList>
    </citation>
    <scope>NUCLEOTIDE SEQUENCE</scope>
    <source>
        <strain evidence="2">NKZ352</strain>
    </source>
</reference>
<organism evidence="2 3">
    <name type="scientific">Caenorhabditis auriculariae</name>
    <dbReference type="NCBI Taxonomy" id="2777116"/>
    <lineage>
        <taxon>Eukaryota</taxon>
        <taxon>Metazoa</taxon>
        <taxon>Ecdysozoa</taxon>
        <taxon>Nematoda</taxon>
        <taxon>Chromadorea</taxon>
        <taxon>Rhabditida</taxon>
        <taxon>Rhabditina</taxon>
        <taxon>Rhabditomorpha</taxon>
        <taxon>Rhabditoidea</taxon>
        <taxon>Rhabditidae</taxon>
        <taxon>Peloderinae</taxon>
        <taxon>Caenorhabditis</taxon>
    </lineage>
</organism>
<sequence>MLRLNSTSEYLSACAKFSAFPPKMETAEDLALVTELQKEMCGGKRCGAVCIDKKKGSDFFERQQALVYFANFDAIIYGSSGKWISFFEKSPTMNDIIYIKFDPKSSSYIVFNFLTLPNSNISQAIIALHIKFENSRIVIDAESARGTWASNYPKCESNPRIINTGEKLITLKFKQTGLQLLIDSVSVCLNIPYNTNSLEINGFTFTTTLNEKAQVKEFIASNADLVLNIPPFCNWGLNEVQEQFIVCQKDKIESKTPAELSASTVQAETQAEMEERTYRMAMFIAGSTTVFVAVLAAAFVIK</sequence>
<evidence type="ECO:0000313" key="2">
    <source>
        <dbReference type="EMBL" id="CAD6186409.1"/>
    </source>
</evidence>
<name>A0A8S1GT00_9PELO</name>
<keyword evidence="1" id="KW-0812">Transmembrane</keyword>
<gene>
    <name evidence="2" type="ORF">CAUJ_LOCUS2328</name>
</gene>
<keyword evidence="1" id="KW-0472">Membrane</keyword>
<dbReference type="Proteomes" id="UP000835052">
    <property type="component" value="Unassembled WGS sequence"/>
</dbReference>
<comment type="caution">
    <text evidence="2">The sequence shown here is derived from an EMBL/GenBank/DDBJ whole genome shotgun (WGS) entry which is preliminary data.</text>
</comment>
<evidence type="ECO:0000256" key="1">
    <source>
        <dbReference type="SAM" id="Phobius"/>
    </source>
</evidence>
<dbReference type="EMBL" id="CAJGYM010000004">
    <property type="protein sequence ID" value="CAD6186409.1"/>
    <property type="molecule type" value="Genomic_DNA"/>
</dbReference>
<proteinExistence type="predicted"/>